<dbReference type="Proteomes" id="UP000076842">
    <property type="component" value="Unassembled WGS sequence"/>
</dbReference>
<dbReference type="EMBL" id="KV423925">
    <property type="protein sequence ID" value="KZT61222.1"/>
    <property type="molecule type" value="Genomic_DNA"/>
</dbReference>
<organism evidence="1 2">
    <name type="scientific">Calocera cornea HHB12733</name>
    <dbReference type="NCBI Taxonomy" id="1353952"/>
    <lineage>
        <taxon>Eukaryota</taxon>
        <taxon>Fungi</taxon>
        <taxon>Dikarya</taxon>
        <taxon>Basidiomycota</taxon>
        <taxon>Agaricomycotina</taxon>
        <taxon>Dacrymycetes</taxon>
        <taxon>Dacrymycetales</taxon>
        <taxon>Dacrymycetaceae</taxon>
        <taxon>Calocera</taxon>
    </lineage>
</organism>
<dbReference type="AlphaFoldDB" id="A0A165J0V0"/>
<dbReference type="InParanoid" id="A0A165J0V0"/>
<evidence type="ECO:0000313" key="1">
    <source>
        <dbReference type="EMBL" id="KZT61222.1"/>
    </source>
</evidence>
<proteinExistence type="predicted"/>
<reference evidence="1 2" key="1">
    <citation type="journal article" date="2016" name="Mol. Biol. Evol.">
        <title>Comparative Genomics of Early-Diverging Mushroom-Forming Fungi Provides Insights into the Origins of Lignocellulose Decay Capabilities.</title>
        <authorList>
            <person name="Nagy L.G."/>
            <person name="Riley R."/>
            <person name="Tritt A."/>
            <person name="Adam C."/>
            <person name="Daum C."/>
            <person name="Floudas D."/>
            <person name="Sun H."/>
            <person name="Yadav J.S."/>
            <person name="Pangilinan J."/>
            <person name="Larsson K.H."/>
            <person name="Matsuura K."/>
            <person name="Barry K."/>
            <person name="Labutti K."/>
            <person name="Kuo R."/>
            <person name="Ohm R.A."/>
            <person name="Bhattacharya S.S."/>
            <person name="Shirouzu T."/>
            <person name="Yoshinaga Y."/>
            <person name="Martin F.M."/>
            <person name="Grigoriev I.V."/>
            <person name="Hibbett D.S."/>
        </authorList>
    </citation>
    <scope>NUCLEOTIDE SEQUENCE [LARGE SCALE GENOMIC DNA]</scope>
    <source>
        <strain evidence="1 2">HHB12733</strain>
    </source>
</reference>
<protein>
    <submittedName>
        <fullName evidence="1">Uncharacterized protein</fullName>
    </submittedName>
</protein>
<keyword evidence="2" id="KW-1185">Reference proteome</keyword>
<evidence type="ECO:0000313" key="2">
    <source>
        <dbReference type="Proteomes" id="UP000076842"/>
    </source>
</evidence>
<sequence>MPVRIADARTHICMQYTDSFTTFSSKLRIRSDYALLTRSDSAHGNKRLSSSRRFLLPKISVRMLKVLSTAWSSPLALLFLVDPGTHSHNAK</sequence>
<accession>A0A165J0V0</accession>
<name>A0A165J0V0_9BASI</name>
<gene>
    <name evidence="1" type="ORF">CALCODRAFT_47319</name>
</gene>